<evidence type="ECO:0000259" key="1">
    <source>
        <dbReference type="Pfam" id="PF01612"/>
    </source>
</evidence>
<dbReference type="InterPro" id="IPR002782">
    <property type="entry name" value="Mut7-C_RNAse_dom"/>
</dbReference>
<dbReference type="InterPro" id="IPR002562">
    <property type="entry name" value="3'-5'_exonuclease_dom"/>
</dbReference>
<dbReference type="SUPFAM" id="SSF53098">
    <property type="entry name" value="Ribonuclease H-like"/>
    <property type="match status" value="1"/>
</dbReference>
<dbReference type="InterPro" id="IPR007214">
    <property type="entry name" value="YbaK/aa-tRNA-synth-assoc-dom"/>
</dbReference>
<dbReference type="InterPro" id="IPR052408">
    <property type="entry name" value="Exonuclease_MUT-7-like"/>
</dbReference>
<proteinExistence type="predicted"/>
<dbReference type="Gene3D" id="3.30.420.10">
    <property type="entry name" value="Ribonuclease H-like superfamily/Ribonuclease H"/>
    <property type="match status" value="1"/>
</dbReference>
<dbReference type="AlphaFoldDB" id="A0A7S2ZJZ0"/>
<dbReference type="Gene3D" id="3.90.960.10">
    <property type="entry name" value="YbaK/aminoacyl-tRNA synthetase-associated domain"/>
    <property type="match status" value="1"/>
</dbReference>
<dbReference type="SUPFAM" id="SSF55826">
    <property type="entry name" value="YbaK/ProRS associated domain"/>
    <property type="match status" value="1"/>
</dbReference>
<dbReference type="Pfam" id="PF04073">
    <property type="entry name" value="tRNA_edit"/>
    <property type="match status" value="1"/>
</dbReference>
<sequence>MWYSGNVVDGKEVKRGDYIELDADVEVVWVGSGAEQGDELTSFEGTVERSCIEGADVGLDVEWKPVRAAEKPYCSVLQVGFEHRVFLLDLLVSADHGNRRFWRRLNEALGALFQCRRVRKLGYGFVDDLARLRASHPLELPCTLRGIQGLIEINILHRLGFGFEQKNRHLILGLGTGLSGAAQATLGLPLDKSMQVSDWAQRPLTSEQVQYASIDAWVLVRIAKEICPPRHQSRLKWAMDLDEQGTTLPIGLKGFEEESRVVLETGGPGEGEEIGKSIALIVQEKRPVLVVTTGARRVDFGLLSAYYGVDRKSVRMATSRECTELFGHSPGNIGPLGTRFQDLIQVLFDESLRHLPGGEKERIVCSAGKPGYVYRVTPRDLAELCGASWLGSPAWHTQVDIEDRGFVVDNMMQRTARHLRFVGMDTLFPPHDNHAWILSAAKLDRRVILTKTSRLFAKAVKMGLPCYRVMAAKATDQVLEVARIFRIPMGVNQRVARCVKCNNKEFNKFGREGAGSLVTEKELQLHDEFWQCTCCLHVYWKGRHFKNQMSQFEDLGMAVQNLSVR</sequence>
<dbReference type="EMBL" id="HBHW01012841">
    <property type="protein sequence ID" value="CAE0042098.1"/>
    <property type="molecule type" value="Transcribed_RNA"/>
</dbReference>
<dbReference type="GO" id="GO:0008408">
    <property type="term" value="F:3'-5' exonuclease activity"/>
    <property type="evidence" value="ECO:0007669"/>
    <property type="project" value="InterPro"/>
</dbReference>
<evidence type="ECO:0000259" key="2">
    <source>
        <dbReference type="Pfam" id="PF01927"/>
    </source>
</evidence>
<dbReference type="GO" id="GO:0003676">
    <property type="term" value="F:nucleic acid binding"/>
    <property type="evidence" value="ECO:0007669"/>
    <property type="project" value="InterPro"/>
</dbReference>
<dbReference type="EMBL" id="HBHW01012843">
    <property type="protein sequence ID" value="CAE0042099.1"/>
    <property type="molecule type" value="Transcribed_RNA"/>
</dbReference>
<feature type="domain" description="YbaK/aminoacyl-tRNA synthetase-associated" evidence="3">
    <location>
        <begin position="271"/>
        <end position="383"/>
    </location>
</feature>
<dbReference type="EMBL" id="HBHW01012839">
    <property type="protein sequence ID" value="CAE0042096.1"/>
    <property type="molecule type" value="Transcribed_RNA"/>
</dbReference>
<dbReference type="EMBL" id="HBHW01012844">
    <property type="protein sequence ID" value="CAE0042100.1"/>
    <property type="molecule type" value="Transcribed_RNA"/>
</dbReference>
<reference evidence="4" key="1">
    <citation type="submission" date="2021-01" db="EMBL/GenBank/DDBJ databases">
        <authorList>
            <person name="Corre E."/>
            <person name="Pelletier E."/>
            <person name="Niang G."/>
            <person name="Scheremetjew M."/>
            <person name="Finn R."/>
            <person name="Kale V."/>
            <person name="Holt S."/>
            <person name="Cochrane G."/>
            <person name="Meng A."/>
            <person name="Brown T."/>
            <person name="Cohen L."/>
        </authorList>
    </citation>
    <scope>NUCLEOTIDE SEQUENCE</scope>
    <source>
        <strain evidence="4">CCMP 769</strain>
    </source>
</reference>
<feature type="domain" description="Mut7-C RNAse" evidence="2">
    <location>
        <begin position="405"/>
        <end position="548"/>
    </location>
</feature>
<dbReference type="PANTHER" id="PTHR47765:SF2">
    <property type="entry name" value="EXONUCLEASE MUT-7 HOMOLOG"/>
    <property type="match status" value="1"/>
</dbReference>
<dbReference type="EMBL" id="HBHW01012840">
    <property type="protein sequence ID" value="CAE0042097.1"/>
    <property type="molecule type" value="Transcribed_RNA"/>
</dbReference>
<dbReference type="InterPro" id="IPR036397">
    <property type="entry name" value="RNaseH_sf"/>
</dbReference>
<name>A0A7S2ZJZ0_9RHOD</name>
<evidence type="ECO:0000313" key="4">
    <source>
        <dbReference type="EMBL" id="CAE0042096.1"/>
    </source>
</evidence>
<dbReference type="InterPro" id="IPR012337">
    <property type="entry name" value="RNaseH-like_sf"/>
</dbReference>
<protein>
    <recommendedName>
        <fullName evidence="9">3'-5' exonuclease domain-containing protein</fullName>
    </recommendedName>
</protein>
<dbReference type="CDD" id="cd04332">
    <property type="entry name" value="YbaK_like"/>
    <property type="match status" value="1"/>
</dbReference>
<evidence type="ECO:0000313" key="7">
    <source>
        <dbReference type="EMBL" id="CAE0042099.1"/>
    </source>
</evidence>
<dbReference type="InterPro" id="IPR036754">
    <property type="entry name" value="YbaK/aa-tRNA-synt-asso_dom_sf"/>
</dbReference>
<organism evidence="4">
    <name type="scientific">Rhodosorus marinus</name>
    <dbReference type="NCBI Taxonomy" id="101924"/>
    <lineage>
        <taxon>Eukaryota</taxon>
        <taxon>Rhodophyta</taxon>
        <taxon>Stylonematophyceae</taxon>
        <taxon>Stylonematales</taxon>
        <taxon>Stylonemataceae</taxon>
        <taxon>Rhodosorus</taxon>
    </lineage>
</organism>
<dbReference type="Pfam" id="PF01927">
    <property type="entry name" value="Mut7-C"/>
    <property type="match status" value="1"/>
</dbReference>
<evidence type="ECO:0000313" key="5">
    <source>
        <dbReference type="EMBL" id="CAE0042097.1"/>
    </source>
</evidence>
<feature type="domain" description="3'-5' exonuclease" evidence="1">
    <location>
        <begin position="55"/>
        <end position="226"/>
    </location>
</feature>
<evidence type="ECO:0000259" key="3">
    <source>
        <dbReference type="Pfam" id="PF04073"/>
    </source>
</evidence>
<evidence type="ECO:0000313" key="6">
    <source>
        <dbReference type="EMBL" id="CAE0042098.1"/>
    </source>
</evidence>
<dbReference type="Pfam" id="PF01612">
    <property type="entry name" value="DNA_pol_A_exo1"/>
    <property type="match status" value="1"/>
</dbReference>
<dbReference type="PANTHER" id="PTHR47765">
    <property type="entry name" value="3'-5' EXONUCLEASE DOMAIN-CONTAINING PROTEIN"/>
    <property type="match status" value="1"/>
</dbReference>
<gene>
    <name evidence="4" type="ORF">RMAR00112_LOCUS10061</name>
    <name evidence="5" type="ORF">RMAR00112_LOCUS10062</name>
    <name evidence="6" type="ORF">RMAR00112_LOCUS10063</name>
    <name evidence="7" type="ORF">RMAR00112_LOCUS10064</name>
    <name evidence="8" type="ORF">RMAR00112_LOCUS10065</name>
</gene>
<evidence type="ECO:0000313" key="8">
    <source>
        <dbReference type="EMBL" id="CAE0042100.1"/>
    </source>
</evidence>
<dbReference type="GO" id="GO:0002161">
    <property type="term" value="F:aminoacyl-tRNA deacylase activity"/>
    <property type="evidence" value="ECO:0007669"/>
    <property type="project" value="InterPro"/>
</dbReference>
<evidence type="ECO:0008006" key="9">
    <source>
        <dbReference type="Google" id="ProtNLM"/>
    </source>
</evidence>
<accession>A0A7S2ZJZ0</accession>